<reference evidence="2 3" key="1">
    <citation type="submission" date="2014-03" db="EMBL/GenBank/DDBJ databases">
        <title>Draft Genome Sequences of Four Burkholderia Strains.</title>
        <authorList>
            <person name="Liu X.Y."/>
            <person name="Li C.X."/>
            <person name="Xu J.H."/>
        </authorList>
    </citation>
    <scope>NUCLEOTIDE SEQUENCE [LARGE SCALE GENOMIC DNA]</scope>
    <source>
        <strain evidence="2 3">DSM 50014</strain>
    </source>
</reference>
<evidence type="ECO:0000313" key="2">
    <source>
        <dbReference type="EMBL" id="KDR40287.1"/>
    </source>
</evidence>
<organism evidence="2 3">
    <name type="scientific">Caballeronia glathei</name>
    <dbReference type="NCBI Taxonomy" id="60547"/>
    <lineage>
        <taxon>Bacteria</taxon>
        <taxon>Pseudomonadati</taxon>
        <taxon>Pseudomonadota</taxon>
        <taxon>Betaproteobacteria</taxon>
        <taxon>Burkholderiales</taxon>
        <taxon>Burkholderiaceae</taxon>
        <taxon>Caballeronia</taxon>
    </lineage>
</organism>
<dbReference type="SUPFAM" id="SSF75304">
    <property type="entry name" value="Amidase signature (AS) enzymes"/>
    <property type="match status" value="1"/>
</dbReference>
<accession>A0A069PIU9</accession>
<dbReference type="InterPro" id="IPR023631">
    <property type="entry name" value="Amidase_dom"/>
</dbReference>
<dbReference type="InterPro" id="IPR000120">
    <property type="entry name" value="Amidase"/>
</dbReference>
<dbReference type="InterPro" id="IPR036928">
    <property type="entry name" value="AS_sf"/>
</dbReference>
<comment type="caution">
    <text evidence="2">The sequence shown here is derived from an EMBL/GenBank/DDBJ whole genome shotgun (WGS) entry which is preliminary data.</text>
</comment>
<dbReference type="GO" id="GO:0016740">
    <property type="term" value="F:transferase activity"/>
    <property type="evidence" value="ECO:0007669"/>
    <property type="project" value="UniProtKB-KW"/>
</dbReference>
<evidence type="ECO:0000313" key="3">
    <source>
        <dbReference type="Proteomes" id="UP000027466"/>
    </source>
</evidence>
<keyword evidence="3" id="KW-1185">Reference proteome</keyword>
<dbReference type="Pfam" id="PF01425">
    <property type="entry name" value="Amidase"/>
    <property type="match status" value="1"/>
</dbReference>
<dbReference type="STRING" id="60547.GCA_000751215_01486"/>
<dbReference type="PANTHER" id="PTHR11895">
    <property type="entry name" value="TRANSAMIDASE"/>
    <property type="match status" value="1"/>
</dbReference>
<name>A0A069PIU9_9BURK</name>
<dbReference type="EMBL" id="JFHC01000043">
    <property type="protein sequence ID" value="KDR40287.1"/>
    <property type="molecule type" value="Genomic_DNA"/>
</dbReference>
<keyword evidence="2" id="KW-0808">Transferase</keyword>
<dbReference type="Gene3D" id="3.90.1300.10">
    <property type="entry name" value="Amidase signature (AS) domain"/>
    <property type="match status" value="1"/>
</dbReference>
<feature type="domain" description="Amidase" evidence="1">
    <location>
        <begin position="26"/>
        <end position="450"/>
    </location>
</feature>
<proteinExistence type="predicted"/>
<dbReference type="PANTHER" id="PTHR11895:SF176">
    <property type="entry name" value="AMIDASE AMID-RELATED"/>
    <property type="match status" value="1"/>
</dbReference>
<gene>
    <name evidence="2" type="ORF">BG61_26720</name>
</gene>
<sequence length="473" mass="49989">MSSELARLSIATAAKLVRSGEVSPTDLLNASLQEIERHNSTLRAFISVTEETARKAATAAELLLSAGYDLGPLHGIPLGIKDNVGIQGQRTTAGSKVLGNWHPDKDATVIAKLKQAGSVFVGKTNMHEFAWGGTSANPHYGHVRNPWDTSKFPAGSSGGSGAAVAAGLCFGALGTDTGGSIRLPSAINGVVGLRPTYGRVSNSGIIPLAWSMDTAGPMTRTVEDCALMFNAIAGPDPTDPATSPVPVDDYLSRLSSGVRGLRIGVVPRYFFSHLQADVKRAVEQALQTFEGLGAQLVEVDIKHIEGNISAQLTIESAEPSAYHQKSLRERPGDYGDDVRTLLEVGELLLATHYLQAQRYRSVLRAEFIEAFKEVDVFVCPTLPFTATALGATTVVIENGVEEDMLSAIMQFTGVPSLTGLPSLNVPCGFDSSGLPVGMQIIGAPFSESKLFSVGHAFQSATDFHTKSPNLGSN</sequence>
<dbReference type="RefSeq" id="WP_035927918.1">
    <property type="nucleotide sequence ID" value="NZ_CADFFX010000007.1"/>
</dbReference>
<dbReference type="Proteomes" id="UP000027466">
    <property type="component" value="Unassembled WGS sequence"/>
</dbReference>
<dbReference type="AlphaFoldDB" id="A0A069PIU9"/>
<protein>
    <submittedName>
        <fullName evidence="2">Glutamyl-tRNA amidotransferase</fullName>
    </submittedName>
</protein>
<evidence type="ECO:0000259" key="1">
    <source>
        <dbReference type="Pfam" id="PF01425"/>
    </source>
</evidence>